<dbReference type="PROSITE" id="PS51257">
    <property type="entry name" value="PROKAR_LIPOPROTEIN"/>
    <property type="match status" value="1"/>
</dbReference>
<feature type="compositionally biased region" description="Low complexity" evidence="1">
    <location>
        <begin position="45"/>
        <end position="59"/>
    </location>
</feature>
<comment type="caution">
    <text evidence="3">The sequence shown here is derived from an EMBL/GenBank/DDBJ whole genome shotgun (WGS) entry which is preliminary data.</text>
</comment>
<accession>A0A941EAU8</accession>
<dbReference type="EMBL" id="JAGSOH010000024">
    <property type="protein sequence ID" value="MBR7826885.1"/>
    <property type="molecule type" value="Genomic_DNA"/>
</dbReference>
<evidence type="ECO:0008006" key="5">
    <source>
        <dbReference type="Google" id="ProtNLM"/>
    </source>
</evidence>
<dbReference type="AlphaFoldDB" id="A0A941EAU8"/>
<proteinExistence type="predicted"/>
<sequence length="232" mass="24901">MPRRTHVFLAAAATAAALLAAGCGTSAAEGGTAGSRQVKAVQAKPTPAAPHSAAPSPTASATAAATVDPGTLPQTNVLPGDRDAQFQVGAYSLWQAIVQDKPQLAHAFFFPLTAYRQVKAIWDIDADYQNRLIAWYDLDIQAAHDHLGPAADARFVSMDVPESNAEWIEPGVEYNKGSYYRVYGTRLNYEVNGHAESIGVFSLISWRGEWYVVHLGPSTRAAMQGIVYDPSN</sequence>
<evidence type="ECO:0000313" key="3">
    <source>
        <dbReference type="EMBL" id="MBR7826885.1"/>
    </source>
</evidence>
<organism evidence="3 4">
    <name type="scientific">Actinospica acidithermotolerans</name>
    <dbReference type="NCBI Taxonomy" id="2828514"/>
    <lineage>
        <taxon>Bacteria</taxon>
        <taxon>Bacillati</taxon>
        <taxon>Actinomycetota</taxon>
        <taxon>Actinomycetes</taxon>
        <taxon>Catenulisporales</taxon>
        <taxon>Actinospicaceae</taxon>
        <taxon>Actinospica</taxon>
    </lineage>
</organism>
<keyword evidence="4" id="KW-1185">Reference proteome</keyword>
<dbReference type="Proteomes" id="UP000676325">
    <property type="component" value="Unassembled WGS sequence"/>
</dbReference>
<protein>
    <recommendedName>
        <fullName evidence="5">Tat pathway signal sequence domain protein</fullName>
    </recommendedName>
</protein>
<evidence type="ECO:0000256" key="2">
    <source>
        <dbReference type="SAM" id="SignalP"/>
    </source>
</evidence>
<feature type="region of interest" description="Disordered" evidence="1">
    <location>
        <begin position="36"/>
        <end position="59"/>
    </location>
</feature>
<keyword evidence="2" id="KW-0732">Signal</keyword>
<name>A0A941EAU8_9ACTN</name>
<gene>
    <name evidence="3" type="ORF">KDK95_11275</name>
</gene>
<evidence type="ECO:0000256" key="1">
    <source>
        <dbReference type="SAM" id="MobiDB-lite"/>
    </source>
</evidence>
<dbReference type="RefSeq" id="WP_212518029.1">
    <property type="nucleotide sequence ID" value="NZ_JAGSOH010000024.1"/>
</dbReference>
<feature type="signal peptide" evidence="2">
    <location>
        <begin position="1"/>
        <end position="27"/>
    </location>
</feature>
<reference evidence="3" key="1">
    <citation type="submission" date="2021-04" db="EMBL/GenBank/DDBJ databases">
        <title>Genome based classification of Actinospica acidithermotolerans sp. nov., an actinobacterium isolated from an Indonesian hot spring.</title>
        <authorList>
            <person name="Kusuma A.B."/>
            <person name="Putra K.E."/>
            <person name="Nafisah S."/>
            <person name="Loh J."/>
            <person name="Nouioui I."/>
            <person name="Goodfellow M."/>
        </authorList>
    </citation>
    <scope>NUCLEOTIDE SEQUENCE</scope>
    <source>
        <strain evidence="3">MGRD01-02</strain>
    </source>
</reference>
<evidence type="ECO:0000313" key="4">
    <source>
        <dbReference type="Proteomes" id="UP000676325"/>
    </source>
</evidence>
<feature type="chain" id="PRO_5037222010" description="Tat pathway signal sequence domain protein" evidence="2">
    <location>
        <begin position="28"/>
        <end position="232"/>
    </location>
</feature>